<gene>
    <name evidence="1" type="ORF">ERS027659_05073</name>
</gene>
<dbReference type="EMBL" id="CNFT01002296">
    <property type="protein sequence ID" value="CKU13938.1"/>
    <property type="molecule type" value="Genomic_DNA"/>
</dbReference>
<protein>
    <submittedName>
        <fullName evidence="1">Uncharacterized protein</fullName>
    </submittedName>
</protein>
<sequence length="111" mass="10401">MTFDTACSSGLMAVPAGSVDMAGTVGSAGPHLRGRSAVTAPVGSVATADSAAPAALAGPAATAALVSPSAAPAERAVTAVTPAQAVAAVWGVTAATAPPRPTAWTPANTGH</sequence>
<dbReference type="Proteomes" id="UP000050164">
    <property type="component" value="Unassembled WGS sequence"/>
</dbReference>
<organism evidence="1 2">
    <name type="scientific">Mycobacterium tuberculosis</name>
    <dbReference type="NCBI Taxonomy" id="1773"/>
    <lineage>
        <taxon>Bacteria</taxon>
        <taxon>Bacillati</taxon>
        <taxon>Actinomycetota</taxon>
        <taxon>Actinomycetes</taxon>
        <taxon>Mycobacteriales</taxon>
        <taxon>Mycobacteriaceae</taxon>
        <taxon>Mycobacterium</taxon>
        <taxon>Mycobacterium tuberculosis complex</taxon>
    </lineage>
</organism>
<accession>A0A655AWH5</accession>
<evidence type="ECO:0000313" key="2">
    <source>
        <dbReference type="Proteomes" id="UP000050164"/>
    </source>
</evidence>
<evidence type="ECO:0000313" key="1">
    <source>
        <dbReference type="EMBL" id="CKU13938.1"/>
    </source>
</evidence>
<dbReference type="AlphaFoldDB" id="A0A655AWH5"/>
<name>A0A655AWH5_MYCTX</name>
<reference evidence="1 2" key="1">
    <citation type="submission" date="2015-03" db="EMBL/GenBank/DDBJ databases">
        <authorList>
            <consortium name="Pathogen Informatics"/>
        </authorList>
    </citation>
    <scope>NUCLEOTIDE SEQUENCE [LARGE SCALE GENOMIC DNA]</scope>
    <source>
        <strain evidence="1 2">Bir 185</strain>
    </source>
</reference>
<proteinExistence type="predicted"/>